<feature type="compositionally biased region" description="Basic and acidic residues" evidence="1">
    <location>
        <begin position="34"/>
        <end position="44"/>
    </location>
</feature>
<dbReference type="Proteomes" id="UP000574317">
    <property type="component" value="Unassembled WGS sequence"/>
</dbReference>
<evidence type="ECO:0000313" key="2">
    <source>
        <dbReference type="EMBL" id="KAF5554440.1"/>
    </source>
</evidence>
<keyword evidence="3" id="KW-1185">Reference proteome</keyword>
<evidence type="ECO:0000313" key="3">
    <source>
        <dbReference type="Proteomes" id="UP000574317"/>
    </source>
</evidence>
<dbReference type="AlphaFoldDB" id="A0A8H5N7D9"/>
<accession>A0A8H5N7D9</accession>
<feature type="compositionally biased region" description="Basic and acidic residues" evidence="1">
    <location>
        <begin position="9"/>
        <end position="26"/>
    </location>
</feature>
<dbReference type="EMBL" id="JAAOAO010000235">
    <property type="protein sequence ID" value="KAF5554440.1"/>
    <property type="molecule type" value="Genomic_DNA"/>
</dbReference>
<evidence type="ECO:0000256" key="1">
    <source>
        <dbReference type="SAM" id="MobiDB-lite"/>
    </source>
</evidence>
<organism evidence="2 3">
    <name type="scientific">Fusarium napiforme</name>
    <dbReference type="NCBI Taxonomy" id="42672"/>
    <lineage>
        <taxon>Eukaryota</taxon>
        <taxon>Fungi</taxon>
        <taxon>Dikarya</taxon>
        <taxon>Ascomycota</taxon>
        <taxon>Pezizomycotina</taxon>
        <taxon>Sordariomycetes</taxon>
        <taxon>Hypocreomycetidae</taxon>
        <taxon>Hypocreales</taxon>
        <taxon>Nectriaceae</taxon>
        <taxon>Fusarium</taxon>
        <taxon>Fusarium fujikuroi species complex</taxon>
    </lineage>
</organism>
<name>A0A8H5N7D9_9HYPO</name>
<reference evidence="2 3" key="1">
    <citation type="submission" date="2020-05" db="EMBL/GenBank/DDBJ databases">
        <title>Identification and distribution of gene clusters putatively required for synthesis of sphingolipid metabolism inhibitors in phylogenetically diverse species of the filamentous fungus Fusarium.</title>
        <authorList>
            <person name="Kim H.-S."/>
            <person name="Busman M."/>
            <person name="Brown D.W."/>
            <person name="Divon H."/>
            <person name="Uhlig S."/>
            <person name="Proctor R.H."/>
        </authorList>
    </citation>
    <scope>NUCLEOTIDE SEQUENCE [LARGE SCALE GENOMIC DNA]</scope>
    <source>
        <strain evidence="2 3">NRRL 25196</strain>
    </source>
</reference>
<gene>
    <name evidence="2" type="ORF">FNAPI_6391</name>
</gene>
<protein>
    <submittedName>
        <fullName evidence="2">Uncharacterized protein</fullName>
    </submittedName>
</protein>
<feature type="region of interest" description="Disordered" evidence="1">
    <location>
        <begin position="1"/>
        <end position="45"/>
    </location>
</feature>
<sequence>MGPPLGLAEVKRQRERDRGRKPREQSRCQGQTERPQEANSHESVRLVTLPPRRPHGLNLVTIRHIPFGGIHSDPLRQELPGSFEIAYAKSRSFQERPETGGWRAGDESRACHLQYTLPTDDLGPFWLSIFQKANTFRVQTKARYIVAYFKNPQFLFQAHNLKNIFATPSLHEAIGLVHDTVLSGMDPQQIDLYSCWLDIGMRGHVPDQLRGNDNRTEPFTLLWKGDYHQHLHRRLANRYSQAIKHECSFKNKTKPWVDDMAKTYRDGFRFEGFKPLVNHKDVY</sequence>
<proteinExistence type="predicted"/>
<comment type="caution">
    <text evidence="2">The sequence shown here is derived from an EMBL/GenBank/DDBJ whole genome shotgun (WGS) entry which is preliminary data.</text>
</comment>